<dbReference type="Proteomes" id="UP000236291">
    <property type="component" value="Unassembled WGS sequence"/>
</dbReference>
<feature type="region of interest" description="Disordered" evidence="1">
    <location>
        <begin position="1"/>
        <end position="22"/>
    </location>
</feature>
<proteinExistence type="predicted"/>
<gene>
    <name evidence="2" type="ORF">L195_g037255</name>
</gene>
<reference evidence="2 3" key="2">
    <citation type="journal article" date="2017" name="Front. Plant Sci.">
        <title>Gene Classification and Mining of Molecular Markers Useful in Red Clover (Trifolium pratense) Breeding.</title>
        <authorList>
            <person name="Istvanek J."/>
            <person name="Dluhosova J."/>
            <person name="Dluhos P."/>
            <person name="Patkova L."/>
            <person name="Nedelnik J."/>
            <person name="Repkova J."/>
        </authorList>
    </citation>
    <scope>NUCLEOTIDE SEQUENCE [LARGE SCALE GENOMIC DNA]</scope>
    <source>
        <strain evidence="3">cv. Tatra</strain>
        <tissue evidence="2">Young leaves</tissue>
    </source>
</reference>
<protein>
    <submittedName>
        <fullName evidence="2">Uncharacterized protein</fullName>
    </submittedName>
</protein>
<dbReference type="AlphaFoldDB" id="A0A2K3LRS6"/>
<accession>A0A2K3LRS6</accession>
<dbReference type="EMBL" id="ASHM01039527">
    <property type="protein sequence ID" value="PNX81238.1"/>
    <property type="molecule type" value="Genomic_DNA"/>
</dbReference>
<sequence>RGWERKIGRRKPPKAESHKSKASFNEVAFKVEWLTLNTEARQAMAVEEEESSQR</sequence>
<evidence type="ECO:0000256" key="1">
    <source>
        <dbReference type="SAM" id="MobiDB-lite"/>
    </source>
</evidence>
<name>A0A2K3LRS6_TRIPR</name>
<feature type="non-terminal residue" evidence="2">
    <location>
        <position position="1"/>
    </location>
</feature>
<organism evidence="2 3">
    <name type="scientific">Trifolium pratense</name>
    <name type="common">Red clover</name>
    <dbReference type="NCBI Taxonomy" id="57577"/>
    <lineage>
        <taxon>Eukaryota</taxon>
        <taxon>Viridiplantae</taxon>
        <taxon>Streptophyta</taxon>
        <taxon>Embryophyta</taxon>
        <taxon>Tracheophyta</taxon>
        <taxon>Spermatophyta</taxon>
        <taxon>Magnoliopsida</taxon>
        <taxon>eudicotyledons</taxon>
        <taxon>Gunneridae</taxon>
        <taxon>Pentapetalae</taxon>
        <taxon>rosids</taxon>
        <taxon>fabids</taxon>
        <taxon>Fabales</taxon>
        <taxon>Fabaceae</taxon>
        <taxon>Papilionoideae</taxon>
        <taxon>50 kb inversion clade</taxon>
        <taxon>NPAAA clade</taxon>
        <taxon>Hologalegina</taxon>
        <taxon>IRL clade</taxon>
        <taxon>Trifolieae</taxon>
        <taxon>Trifolium</taxon>
    </lineage>
</organism>
<comment type="caution">
    <text evidence="2">The sequence shown here is derived from an EMBL/GenBank/DDBJ whole genome shotgun (WGS) entry which is preliminary data.</text>
</comment>
<evidence type="ECO:0000313" key="2">
    <source>
        <dbReference type="EMBL" id="PNX81238.1"/>
    </source>
</evidence>
<reference evidence="2 3" key="1">
    <citation type="journal article" date="2014" name="Am. J. Bot.">
        <title>Genome assembly and annotation for red clover (Trifolium pratense; Fabaceae).</title>
        <authorList>
            <person name="Istvanek J."/>
            <person name="Jaros M."/>
            <person name="Krenek A."/>
            <person name="Repkova J."/>
        </authorList>
    </citation>
    <scope>NUCLEOTIDE SEQUENCE [LARGE SCALE GENOMIC DNA]</scope>
    <source>
        <strain evidence="3">cv. Tatra</strain>
        <tissue evidence="2">Young leaves</tissue>
    </source>
</reference>
<evidence type="ECO:0000313" key="3">
    <source>
        <dbReference type="Proteomes" id="UP000236291"/>
    </source>
</evidence>